<dbReference type="EMBL" id="JAVRHL010000001">
    <property type="protein sequence ID" value="MDT0681246.1"/>
    <property type="molecule type" value="Genomic_DNA"/>
</dbReference>
<organism evidence="1 2">
    <name type="scientific">Tropicimonas omnivorans</name>
    <dbReference type="NCBI Taxonomy" id="3075590"/>
    <lineage>
        <taxon>Bacteria</taxon>
        <taxon>Pseudomonadati</taxon>
        <taxon>Pseudomonadota</taxon>
        <taxon>Alphaproteobacteria</taxon>
        <taxon>Rhodobacterales</taxon>
        <taxon>Roseobacteraceae</taxon>
        <taxon>Tropicimonas</taxon>
    </lineage>
</organism>
<reference evidence="1 2" key="1">
    <citation type="submission" date="2023-09" db="EMBL/GenBank/DDBJ databases">
        <authorList>
            <person name="Rey-Velasco X."/>
        </authorList>
    </citation>
    <scope>NUCLEOTIDE SEQUENCE [LARGE SCALE GENOMIC DNA]</scope>
    <source>
        <strain evidence="1 2">F158</strain>
    </source>
</reference>
<dbReference type="Pfam" id="PF08837">
    <property type="entry name" value="DUF1810"/>
    <property type="match status" value="1"/>
</dbReference>
<sequence length="136" mass="15136">MRDLDRFLAAQARDYNTALGEIARGRKETHWIWYVFPQIQGLGKSETAQLYGIRDVSEAESYIGHPVLGPRLRAIAELLLSHAGTPAREILGSPDDMKVRSCATLFHAAAPGEPVFRRILDAFYEGAEDPATLDRL</sequence>
<dbReference type="PIRSF" id="PIRSF008546">
    <property type="entry name" value="UCP008546"/>
    <property type="match status" value="1"/>
</dbReference>
<comment type="caution">
    <text evidence="1">The sequence shown here is derived from an EMBL/GenBank/DDBJ whole genome shotgun (WGS) entry which is preliminary data.</text>
</comment>
<evidence type="ECO:0000313" key="1">
    <source>
        <dbReference type="EMBL" id="MDT0681246.1"/>
    </source>
</evidence>
<dbReference type="InterPro" id="IPR036287">
    <property type="entry name" value="Rv1873-like_sf"/>
</dbReference>
<dbReference type="InterPro" id="IPR014937">
    <property type="entry name" value="DUF1810"/>
</dbReference>
<dbReference type="Gene3D" id="1.25.40.380">
    <property type="entry name" value="Protein of unknown function DUF1810"/>
    <property type="match status" value="1"/>
</dbReference>
<evidence type="ECO:0000313" key="2">
    <source>
        <dbReference type="Proteomes" id="UP001265259"/>
    </source>
</evidence>
<dbReference type="Proteomes" id="UP001265259">
    <property type="component" value="Unassembled WGS sequence"/>
</dbReference>
<protein>
    <submittedName>
        <fullName evidence="1">DUF1810 domain-containing protein</fullName>
    </submittedName>
</protein>
<gene>
    <name evidence="1" type="ORF">RM543_01010</name>
</gene>
<accession>A0ABU3DC14</accession>
<name>A0ABU3DC14_9RHOB</name>
<dbReference type="SUPFAM" id="SSF140736">
    <property type="entry name" value="Rv1873-like"/>
    <property type="match status" value="1"/>
</dbReference>
<keyword evidence="2" id="KW-1185">Reference proteome</keyword>
<proteinExistence type="predicted"/>
<dbReference type="RefSeq" id="WP_311688780.1">
    <property type="nucleotide sequence ID" value="NZ_JAVRHL010000001.1"/>
</dbReference>